<dbReference type="Pfam" id="PF02518">
    <property type="entry name" value="HATPase_c"/>
    <property type="match status" value="1"/>
</dbReference>
<dbReference type="InterPro" id="IPR003661">
    <property type="entry name" value="HisK_dim/P_dom"/>
</dbReference>
<evidence type="ECO:0000256" key="5">
    <source>
        <dbReference type="ARBA" id="ARBA00022777"/>
    </source>
</evidence>
<dbReference type="InterPro" id="IPR004358">
    <property type="entry name" value="Sig_transdc_His_kin-like_C"/>
</dbReference>
<feature type="transmembrane region" description="Helical" evidence="7">
    <location>
        <begin position="38"/>
        <end position="60"/>
    </location>
</feature>
<dbReference type="Gene3D" id="1.10.287.130">
    <property type="match status" value="1"/>
</dbReference>
<keyword evidence="4" id="KW-0808">Transferase</keyword>
<dbReference type="Pfam" id="PF00512">
    <property type="entry name" value="HisKA"/>
    <property type="match status" value="1"/>
</dbReference>
<comment type="catalytic activity">
    <reaction evidence="1">
        <text>ATP + protein L-histidine = ADP + protein N-phospho-L-histidine.</text>
        <dbReference type="EC" id="2.7.13.3"/>
    </reaction>
</comment>
<evidence type="ECO:0000313" key="10">
    <source>
        <dbReference type="Proteomes" id="UP000818323"/>
    </source>
</evidence>
<keyword evidence="7" id="KW-0472">Membrane</keyword>
<comment type="caution">
    <text evidence="9">The sequence shown here is derived from an EMBL/GenBank/DDBJ whole genome shotgun (WGS) entry which is preliminary data.</text>
</comment>
<dbReference type="Proteomes" id="UP000818323">
    <property type="component" value="Unassembled WGS sequence"/>
</dbReference>
<evidence type="ECO:0000313" key="9">
    <source>
        <dbReference type="EMBL" id="NBJ25538.1"/>
    </source>
</evidence>
<dbReference type="PANTHER" id="PTHR42878:SF15">
    <property type="entry name" value="BACTERIOPHYTOCHROME"/>
    <property type="match status" value="1"/>
</dbReference>
<dbReference type="CDD" id="cd19410">
    <property type="entry name" value="HK9-like_sensor"/>
    <property type="match status" value="1"/>
</dbReference>
<keyword evidence="10" id="KW-1185">Reference proteome</keyword>
<evidence type="ECO:0000256" key="4">
    <source>
        <dbReference type="ARBA" id="ARBA00022679"/>
    </source>
</evidence>
<name>A0ABW9YYQ1_9HYPH</name>
<keyword evidence="5" id="KW-0418">Kinase</keyword>
<evidence type="ECO:0000256" key="3">
    <source>
        <dbReference type="ARBA" id="ARBA00022553"/>
    </source>
</evidence>
<dbReference type="PANTHER" id="PTHR42878">
    <property type="entry name" value="TWO-COMPONENT HISTIDINE KINASE"/>
    <property type="match status" value="1"/>
</dbReference>
<dbReference type="InterPro" id="IPR005467">
    <property type="entry name" value="His_kinase_dom"/>
</dbReference>
<dbReference type="SUPFAM" id="SSF47384">
    <property type="entry name" value="Homodimeric domain of signal transducing histidine kinase"/>
    <property type="match status" value="1"/>
</dbReference>
<dbReference type="PRINTS" id="PR00344">
    <property type="entry name" value="BCTRLSENSOR"/>
</dbReference>
<keyword evidence="7" id="KW-0812">Transmembrane</keyword>
<feature type="compositionally biased region" description="Polar residues" evidence="6">
    <location>
        <begin position="1"/>
        <end position="10"/>
    </location>
</feature>
<dbReference type="InterPro" id="IPR036097">
    <property type="entry name" value="HisK_dim/P_sf"/>
</dbReference>
<dbReference type="PROSITE" id="PS50109">
    <property type="entry name" value="HIS_KIN"/>
    <property type="match status" value="1"/>
</dbReference>
<protein>
    <recommendedName>
        <fullName evidence="2">histidine kinase</fullName>
        <ecNumber evidence="2">2.7.13.3</ecNumber>
    </recommendedName>
</protein>
<reference evidence="9 10" key="1">
    <citation type="submission" date="2020-01" db="EMBL/GenBank/DDBJ databases">
        <title>Microvirga sp. nov., an arsenate reduction bacterium isolated from Tibet hotspring sediments.</title>
        <authorList>
            <person name="Yuan C.-G."/>
        </authorList>
    </citation>
    <scope>NUCLEOTIDE SEQUENCE [LARGE SCALE GENOMIC DNA]</scope>
    <source>
        <strain evidence="9 10">SYSU G3D203</strain>
    </source>
</reference>
<evidence type="ECO:0000256" key="2">
    <source>
        <dbReference type="ARBA" id="ARBA00012438"/>
    </source>
</evidence>
<accession>A0ABW9YYQ1</accession>
<dbReference type="SMART" id="SM00387">
    <property type="entry name" value="HATPase_c"/>
    <property type="match status" value="1"/>
</dbReference>
<dbReference type="SUPFAM" id="SSF55874">
    <property type="entry name" value="ATPase domain of HSP90 chaperone/DNA topoisomerase II/histidine kinase"/>
    <property type="match status" value="1"/>
</dbReference>
<dbReference type="SMART" id="SM00388">
    <property type="entry name" value="HisKA"/>
    <property type="match status" value="1"/>
</dbReference>
<dbReference type="InterPro" id="IPR036890">
    <property type="entry name" value="HATPase_C_sf"/>
</dbReference>
<dbReference type="InterPro" id="IPR007891">
    <property type="entry name" value="CHASE3"/>
</dbReference>
<evidence type="ECO:0000256" key="1">
    <source>
        <dbReference type="ARBA" id="ARBA00000085"/>
    </source>
</evidence>
<dbReference type="InterPro" id="IPR050351">
    <property type="entry name" value="BphY/WalK/GraS-like"/>
</dbReference>
<dbReference type="EC" id="2.7.13.3" evidence="2"/>
<dbReference type="Gene3D" id="3.30.565.10">
    <property type="entry name" value="Histidine kinase-like ATPase, C-terminal domain"/>
    <property type="match status" value="1"/>
</dbReference>
<keyword evidence="7" id="KW-1133">Transmembrane helix</keyword>
<sequence>MILSTGSHPSRTAAETPPTRDPVTSGPSRIRPFLGSGALALAGALLVASAITLNVFLLSLSEARGLVLRASSILQGVAELHVDVRAAETGQRGYILTGERRYLAPYEQATGQVWDSFRRLENDVQDPGQVSRLRQLRPLIQAKLDELARTVELRHRSLEEALALVRTDAGQRLMEEIDAAIVAFEHAERDIMVSRTRRLERQATWTSRVAALTGVLALVSTILGVIWIGRQRANARLLEAERGFRRSLERQVEERTAQLTQVNRELDAFAYTISHDLRAPLRAMHGYADALVEDYGSVLPEEGHRFATRIVAAAGRMEGLIQDILTYSRLAREEVSVRPVSLETTIERVIADAELQIRETKAAVEVKHPLPDVMAHPPTLAQAAANLLSNAIKFVPPDRTPRICIRAEARDGRVRLWIEDNGIGIDPAHQERVFQPFQRLHGVESYPGTGIGLAIVRRSLERMGGRSGVISRPGEGSRFWIELRSARKERPE</sequence>
<gene>
    <name evidence="9" type="ORF">GR303_14350</name>
</gene>
<feature type="region of interest" description="Disordered" evidence="6">
    <location>
        <begin position="1"/>
        <end position="27"/>
    </location>
</feature>
<proteinExistence type="predicted"/>
<evidence type="ECO:0000256" key="6">
    <source>
        <dbReference type="SAM" id="MobiDB-lite"/>
    </source>
</evidence>
<keyword evidence="3" id="KW-0597">Phosphoprotein</keyword>
<evidence type="ECO:0000259" key="8">
    <source>
        <dbReference type="PROSITE" id="PS50109"/>
    </source>
</evidence>
<organism evidence="9 10">
    <name type="scientific">Microvirga arsenatis</name>
    <dbReference type="NCBI Taxonomy" id="2692265"/>
    <lineage>
        <taxon>Bacteria</taxon>
        <taxon>Pseudomonadati</taxon>
        <taxon>Pseudomonadota</taxon>
        <taxon>Alphaproteobacteria</taxon>
        <taxon>Hyphomicrobiales</taxon>
        <taxon>Methylobacteriaceae</taxon>
        <taxon>Microvirga</taxon>
    </lineage>
</organism>
<dbReference type="EMBL" id="JAAAXJ010000007">
    <property type="protein sequence ID" value="NBJ25538.1"/>
    <property type="molecule type" value="Genomic_DNA"/>
</dbReference>
<dbReference type="RefSeq" id="WP_161722935.1">
    <property type="nucleotide sequence ID" value="NZ_JAAAXI010000006.1"/>
</dbReference>
<dbReference type="Pfam" id="PF05227">
    <property type="entry name" value="CHASE3"/>
    <property type="match status" value="1"/>
</dbReference>
<feature type="domain" description="Histidine kinase" evidence="8">
    <location>
        <begin position="272"/>
        <end position="487"/>
    </location>
</feature>
<evidence type="ECO:0000256" key="7">
    <source>
        <dbReference type="SAM" id="Phobius"/>
    </source>
</evidence>
<feature type="transmembrane region" description="Helical" evidence="7">
    <location>
        <begin position="205"/>
        <end position="228"/>
    </location>
</feature>
<dbReference type="CDD" id="cd00082">
    <property type="entry name" value="HisKA"/>
    <property type="match status" value="1"/>
</dbReference>
<dbReference type="InterPro" id="IPR003594">
    <property type="entry name" value="HATPase_dom"/>
</dbReference>